<comment type="caution">
    <text evidence="3">The sequence shown here is derived from an EMBL/GenBank/DDBJ whole genome shotgun (WGS) entry which is preliminary data.</text>
</comment>
<evidence type="ECO:0000259" key="2">
    <source>
        <dbReference type="Pfam" id="PF00085"/>
    </source>
</evidence>
<sequence>MATAEKLGKIATNIVLEKVAQDKLKAAEDACQQNEKAEDPAAAGAGVDVESESGGFDDMSHWREKRMQQIKEARSKQDAYRQQGHGKYEEITEEEFLPSVTKSQLAVCHFFSPSFERCKVMDKHLSELAPLHLETRFIKLNAEKAPFFTDKLRVRCLPSVVLFKDGIAVHTVVGFTELGGIDDFRRSKLERLLIKYKVAQKRLGRDISDESDDDWEDN</sequence>
<dbReference type="SUPFAM" id="SSF52833">
    <property type="entry name" value="Thioredoxin-like"/>
    <property type="match status" value="1"/>
</dbReference>
<proteinExistence type="predicted"/>
<accession>A0A2A9M424</accession>
<evidence type="ECO:0000313" key="3">
    <source>
        <dbReference type="EMBL" id="PFH31974.1"/>
    </source>
</evidence>
<dbReference type="STRING" id="94643.A0A2A9M424"/>
<name>A0A2A9M424_BESBE</name>
<dbReference type="InterPro" id="IPR013766">
    <property type="entry name" value="Thioredoxin_domain"/>
</dbReference>
<dbReference type="PANTHER" id="PTHR21148">
    <property type="entry name" value="THIOREDOXIN DOMAIN-CONTAINING PROTEIN 9"/>
    <property type="match status" value="1"/>
</dbReference>
<feature type="domain" description="Thioredoxin" evidence="2">
    <location>
        <begin position="90"/>
        <end position="181"/>
    </location>
</feature>
<dbReference type="EMBL" id="NWUJ01000012">
    <property type="protein sequence ID" value="PFH31974.1"/>
    <property type="molecule type" value="Genomic_DNA"/>
</dbReference>
<evidence type="ECO:0000256" key="1">
    <source>
        <dbReference type="SAM" id="MobiDB-lite"/>
    </source>
</evidence>
<protein>
    <submittedName>
        <fullName evidence="3">Thioredoxin domain-containing protein</fullName>
    </submittedName>
</protein>
<dbReference type="CDD" id="cd02989">
    <property type="entry name" value="Phd_like_TxnDC9"/>
    <property type="match status" value="1"/>
</dbReference>
<feature type="region of interest" description="Disordered" evidence="1">
    <location>
        <begin position="26"/>
        <end position="61"/>
    </location>
</feature>
<dbReference type="OrthoDB" id="10257948at2759"/>
<keyword evidence="4" id="KW-1185">Reference proteome</keyword>
<organism evidence="3 4">
    <name type="scientific">Besnoitia besnoiti</name>
    <name type="common">Apicomplexan protozoan</name>
    <dbReference type="NCBI Taxonomy" id="94643"/>
    <lineage>
        <taxon>Eukaryota</taxon>
        <taxon>Sar</taxon>
        <taxon>Alveolata</taxon>
        <taxon>Apicomplexa</taxon>
        <taxon>Conoidasida</taxon>
        <taxon>Coccidia</taxon>
        <taxon>Eucoccidiorida</taxon>
        <taxon>Eimeriorina</taxon>
        <taxon>Sarcocystidae</taxon>
        <taxon>Besnoitia</taxon>
    </lineage>
</organism>
<dbReference type="Proteomes" id="UP000224006">
    <property type="component" value="Chromosome XI"/>
</dbReference>
<dbReference type="GeneID" id="40306976"/>
<dbReference type="InterPro" id="IPR036249">
    <property type="entry name" value="Thioredoxin-like_sf"/>
</dbReference>
<reference evidence="3 4" key="1">
    <citation type="submission" date="2017-09" db="EMBL/GenBank/DDBJ databases">
        <title>Genome sequencing of Besnoitia besnoiti strain Bb-Ger1.</title>
        <authorList>
            <person name="Schares G."/>
            <person name="Venepally P."/>
            <person name="Lorenzi H.A."/>
        </authorList>
    </citation>
    <scope>NUCLEOTIDE SEQUENCE [LARGE SCALE GENOMIC DNA]</scope>
    <source>
        <strain evidence="3 4">Bb-Ger1</strain>
    </source>
</reference>
<dbReference type="VEuPathDB" id="ToxoDB:BESB_019150"/>
<dbReference type="AlphaFoldDB" id="A0A2A9M424"/>
<dbReference type="KEGG" id="bbes:BESB_019150"/>
<dbReference type="Gene3D" id="3.40.30.10">
    <property type="entry name" value="Glutaredoxin"/>
    <property type="match status" value="1"/>
</dbReference>
<dbReference type="Pfam" id="PF00085">
    <property type="entry name" value="Thioredoxin"/>
    <property type="match status" value="1"/>
</dbReference>
<gene>
    <name evidence="3" type="ORF">BESB_019150</name>
</gene>
<dbReference type="RefSeq" id="XP_029215983.1">
    <property type="nucleotide sequence ID" value="XM_029360624.1"/>
</dbReference>
<evidence type="ECO:0000313" key="4">
    <source>
        <dbReference type="Proteomes" id="UP000224006"/>
    </source>
</evidence>